<organism evidence="15 16">
    <name type="scientific">Schaalia cardiffensis F0333</name>
    <dbReference type="NCBI Taxonomy" id="888050"/>
    <lineage>
        <taxon>Bacteria</taxon>
        <taxon>Bacillati</taxon>
        <taxon>Actinomycetota</taxon>
        <taxon>Actinomycetes</taxon>
        <taxon>Actinomycetales</taxon>
        <taxon>Actinomycetaceae</taxon>
        <taxon>Schaalia</taxon>
    </lineage>
</organism>
<evidence type="ECO:0000256" key="12">
    <source>
        <dbReference type="ARBA" id="ARBA00023204"/>
    </source>
</evidence>
<evidence type="ECO:0000256" key="1">
    <source>
        <dbReference type="ARBA" id="ARBA00000843"/>
    </source>
</evidence>
<accession>N6X502</accession>
<evidence type="ECO:0000256" key="6">
    <source>
        <dbReference type="ARBA" id="ARBA00022485"/>
    </source>
</evidence>
<dbReference type="PATRIC" id="fig|888050.3.peg.719"/>
<comment type="similarity">
    <text evidence="3">Belongs to the Nth/MutY family.</text>
</comment>
<dbReference type="AlphaFoldDB" id="N6X502"/>
<proteinExistence type="inferred from homology"/>
<evidence type="ECO:0000256" key="7">
    <source>
        <dbReference type="ARBA" id="ARBA00022723"/>
    </source>
</evidence>
<evidence type="ECO:0000256" key="4">
    <source>
        <dbReference type="ARBA" id="ARBA00012045"/>
    </source>
</evidence>
<evidence type="ECO:0000256" key="13">
    <source>
        <dbReference type="ARBA" id="ARBA00023295"/>
    </source>
</evidence>
<keyword evidence="11" id="KW-0411">Iron-sulfur</keyword>
<dbReference type="InterPro" id="IPR000445">
    <property type="entry name" value="HhH_motif"/>
</dbReference>
<dbReference type="GO" id="GO:0034039">
    <property type="term" value="F:8-oxo-7,8-dihydroguanine DNA N-glycosylase activity"/>
    <property type="evidence" value="ECO:0007669"/>
    <property type="project" value="TreeGrafter"/>
</dbReference>
<protein>
    <recommendedName>
        <fullName evidence="5">Adenine DNA glycosylase</fullName>
        <ecNumber evidence="4">3.2.2.31</ecNumber>
    </recommendedName>
</protein>
<evidence type="ECO:0000256" key="5">
    <source>
        <dbReference type="ARBA" id="ARBA00022023"/>
    </source>
</evidence>
<comment type="caution">
    <text evidence="15">The sequence shown here is derived from an EMBL/GenBank/DDBJ whole genome shotgun (WGS) entry which is preliminary data.</text>
</comment>
<keyword evidence="7" id="KW-0479">Metal-binding</keyword>
<evidence type="ECO:0000259" key="14">
    <source>
        <dbReference type="SMART" id="SM00478"/>
    </source>
</evidence>
<evidence type="ECO:0000313" key="15">
    <source>
        <dbReference type="EMBL" id="ENO18497.1"/>
    </source>
</evidence>
<keyword evidence="6" id="KW-0004">4Fe-4S</keyword>
<keyword evidence="16" id="KW-1185">Reference proteome</keyword>
<evidence type="ECO:0000256" key="9">
    <source>
        <dbReference type="ARBA" id="ARBA00022801"/>
    </source>
</evidence>
<dbReference type="GO" id="GO:0006284">
    <property type="term" value="P:base-excision repair"/>
    <property type="evidence" value="ECO:0007669"/>
    <property type="project" value="InterPro"/>
</dbReference>
<keyword evidence="8" id="KW-0227">DNA damage</keyword>
<dbReference type="OrthoDB" id="9802365at2"/>
<dbReference type="SMART" id="SM00478">
    <property type="entry name" value="ENDO3c"/>
    <property type="match status" value="1"/>
</dbReference>
<dbReference type="GO" id="GO:0035485">
    <property type="term" value="F:adenine/guanine mispair binding"/>
    <property type="evidence" value="ECO:0007669"/>
    <property type="project" value="TreeGrafter"/>
</dbReference>
<keyword evidence="12" id="KW-0234">DNA repair</keyword>
<evidence type="ECO:0000256" key="10">
    <source>
        <dbReference type="ARBA" id="ARBA00023004"/>
    </source>
</evidence>
<dbReference type="eggNOG" id="COG1194">
    <property type="taxonomic scope" value="Bacteria"/>
</dbReference>
<dbReference type="HOGENOM" id="CLU_012862_2_0_11"/>
<dbReference type="GO" id="GO:0051539">
    <property type="term" value="F:4 iron, 4 sulfur cluster binding"/>
    <property type="evidence" value="ECO:0007669"/>
    <property type="project" value="UniProtKB-KW"/>
</dbReference>
<dbReference type="GO" id="GO:0046872">
    <property type="term" value="F:metal ion binding"/>
    <property type="evidence" value="ECO:0007669"/>
    <property type="project" value="UniProtKB-KW"/>
</dbReference>
<gene>
    <name evidence="15" type="primary">mutY</name>
    <name evidence="15" type="ORF">HMPREF9004_0754</name>
</gene>
<dbReference type="InterPro" id="IPR044298">
    <property type="entry name" value="MIG/MutY"/>
</dbReference>
<dbReference type="InterPro" id="IPR023170">
    <property type="entry name" value="HhH_base_excis_C"/>
</dbReference>
<dbReference type="CDD" id="cd00056">
    <property type="entry name" value="ENDO3c"/>
    <property type="match status" value="1"/>
</dbReference>
<dbReference type="RefSeq" id="WP_005962483.1">
    <property type="nucleotide sequence ID" value="NZ_CP040505.1"/>
</dbReference>
<dbReference type="GO" id="GO:0006298">
    <property type="term" value="P:mismatch repair"/>
    <property type="evidence" value="ECO:0007669"/>
    <property type="project" value="TreeGrafter"/>
</dbReference>
<dbReference type="InterPro" id="IPR003265">
    <property type="entry name" value="HhH-GPD_domain"/>
</dbReference>
<keyword evidence="13" id="KW-0326">Glycosidase</keyword>
<dbReference type="InterPro" id="IPR004035">
    <property type="entry name" value="Endouclease-III_FeS-bd_BS"/>
</dbReference>
<dbReference type="Gene3D" id="1.10.1670.10">
    <property type="entry name" value="Helix-hairpin-Helix base-excision DNA repair enzymes (C-terminal)"/>
    <property type="match status" value="1"/>
</dbReference>
<reference evidence="15 16" key="1">
    <citation type="submission" date="2013-03" db="EMBL/GenBank/DDBJ databases">
        <title>Reference genome for the Human Microbiome Project.</title>
        <authorList>
            <person name="Aqrawi P."/>
            <person name="Ayvaz T."/>
            <person name="Bess C."/>
            <person name="Blankenburg K."/>
            <person name="Coyle M."/>
            <person name="Deng J."/>
            <person name="Forbes L."/>
            <person name="Fowler G."/>
            <person name="Francisco L."/>
            <person name="Fu Q."/>
            <person name="Gibbs R."/>
            <person name="Gross S."/>
            <person name="Gubbala S."/>
            <person name="Hale W."/>
            <person name="Hemphill L."/>
            <person name="Highlander S."/>
            <person name="Hirani K."/>
            <person name="Jackson L."/>
            <person name="Jakkamsetti A."/>
            <person name="Javaid M."/>
            <person name="Jayaseelan J.C."/>
            <person name="Jiang H."/>
            <person name="Joshi V."/>
            <person name="Korchina V."/>
            <person name="Kovar C."/>
            <person name="Lara F."/>
            <person name="Lee S."/>
            <person name="Liu Y."/>
            <person name="Mata R."/>
            <person name="Mathew T."/>
            <person name="Munidasa M."/>
            <person name="Muzny D."/>
            <person name="Nazareth L."/>
            <person name="Ngo R."/>
            <person name="Nguyen L."/>
            <person name="Nguyen N."/>
            <person name="Okwuonu G."/>
            <person name="Ongeri F."/>
            <person name="Palculict T."/>
            <person name="Patil S."/>
            <person name="Petrosino J."/>
            <person name="Pham C."/>
            <person name="Pham P."/>
            <person name="Pu L.-L."/>
            <person name="Qin X."/>
            <person name="Qu J."/>
            <person name="Reid J."/>
            <person name="Ross M."/>
            <person name="Ruth R."/>
            <person name="Saada N."/>
            <person name="San Lucas F."/>
            <person name="Santibanez J."/>
            <person name="Shang Y."/>
            <person name="Simmons D."/>
            <person name="Song X.-Z."/>
            <person name="Tang L.-Y."/>
            <person name="Thornton R."/>
            <person name="Warren J."/>
            <person name="Weissenberger G."/>
            <person name="Wilczek-Boney K."/>
            <person name="Worley K."/>
            <person name="Youmans B."/>
            <person name="Zhang J."/>
            <person name="Zhang L."/>
            <person name="Zhao Z."/>
            <person name="Zhou C."/>
            <person name="Zhu D."/>
            <person name="Zhu Y."/>
        </authorList>
    </citation>
    <scope>NUCLEOTIDE SEQUENCE [LARGE SCALE GENOMIC DNA]</scope>
    <source>
        <strain evidence="15 16">F0333</strain>
    </source>
</reference>
<dbReference type="EMBL" id="AQHZ01000013">
    <property type="protein sequence ID" value="ENO18497.1"/>
    <property type="molecule type" value="Genomic_DNA"/>
</dbReference>
<dbReference type="InterPro" id="IPR011257">
    <property type="entry name" value="DNA_glycosylase"/>
</dbReference>
<dbReference type="STRING" id="888050.HMPREF9004_0754"/>
<evidence type="ECO:0000256" key="3">
    <source>
        <dbReference type="ARBA" id="ARBA00008343"/>
    </source>
</evidence>
<dbReference type="PANTHER" id="PTHR42944">
    <property type="entry name" value="ADENINE DNA GLYCOSYLASE"/>
    <property type="match status" value="1"/>
</dbReference>
<evidence type="ECO:0000256" key="8">
    <source>
        <dbReference type="ARBA" id="ARBA00022763"/>
    </source>
</evidence>
<dbReference type="PANTHER" id="PTHR42944:SF1">
    <property type="entry name" value="ADENINE DNA GLYCOSYLASE"/>
    <property type="match status" value="1"/>
</dbReference>
<dbReference type="GO" id="GO:0032357">
    <property type="term" value="F:oxidized purine DNA binding"/>
    <property type="evidence" value="ECO:0007669"/>
    <property type="project" value="TreeGrafter"/>
</dbReference>
<name>N6X502_9ACTO</name>
<dbReference type="Pfam" id="PF00730">
    <property type="entry name" value="HhH-GPD"/>
    <property type="match status" value="1"/>
</dbReference>
<dbReference type="Pfam" id="PF00633">
    <property type="entry name" value="HHH"/>
    <property type="match status" value="1"/>
</dbReference>
<feature type="domain" description="HhH-GPD" evidence="14">
    <location>
        <begin position="34"/>
        <end position="187"/>
    </location>
</feature>
<sequence>MREKILDWFDANKRELPMRAPGNSPWGTLVGEVMSQQTPMPRVQPIWQRWMELWPTPQDLAAASPAKVLVEWERLGYPSRALRLRECAIAIAKRPGGRVPADYEELCSLPGIGPYTASALMSFQFHARIAVLDTNIRRVLVRTVLGCERPSSSAPSKQERILADSLLPVEGAECARWNVAIMEFGALHCVQRSPACDSCPLVSSCRWFLAGKPASERRGRAQAWAGTDRQARGRVIALLRSLHRSPDEARAEDASPSVSRAQALEAAALPGADADQAPRVLASLITDGLVVIQDEDRIALPSS</sequence>
<dbReference type="PROSITE" id="PS00764">
    <property type="entry name" value="ENDONUCLEASE_III_1"/>
    <property type="match status" value="1"/>
</dbReference>
<dbReference type="EC" id="3.2.2.31" evidence="4"/>
<dbReference type="Gene3D" id="1.10.340.30">
    <property type="entry name" value="Hypothetical protein, domain 2"/>
    <property type="match status" value="1"/>
</dbReference>
<evidence type="ECO:0000256" key="11">
    <source>
        <dbReference type="ARBA" id="ARBA00023014"/>
    </source>
</evidence>
<comment type="catalytic activity">
    <reaction evidence="1">
        <text>Hydrolyzes free adenine bases from 7,8-dihydro-8-oxoguanine:adenine mismatched double-stranded DNA, leaving an apurinic site.</text>
        <dbReference type="EC" id="3.2.2.31"/>
    </reaction>
</comment>
<keyword evidence="10" id="KW-0408">Iron</keyword>
<dbReference type="GO" id="GO:0000701">
    <property type="term" value="F:purine-specific mismatch base pair DNA N-glycosylase activity"/>
    <property type="evidence" value="ECO:0007669"/>
    <property type="project" value="UniProtKB-EC"/>
</dbReference>
<evidence type="ECO:0000313" key="16">
    <source>
        <dbReference type="Proteomes" id="UP000013015"/>
    </source>
</evidence>
<dbReference type="Proteomes" id="UP000013015">
    <property type="component" value="Unassembled WGS sequence"/>
</dbReference>
<keyword evidence="9" id="KW-0378">Hydrolase</keyword>
<evidence type="ECO:0000256" key="2">
    <source>
        <dbReference type="ARBA" id="ARBA00001966"/>
    </source>
</evidence>
<dbReference type="SUPFAM" id="SSF48150">
    <property type="entry name" value="DNA-glycosylase"/>
    <property type="match status" value="1"/>
</dbReference>
<comment type="cofactor">
    <cofactor evidence="2">
        <name>[4Fe-4S] cluster</name>
        <dbReference type="ChEBI" id="CHEBI:49883"/>
    </cofactor>
</comment>